<feature type="region of interest" description="Disordered" evidence="5">
    <location>
        <begin position="46"/>
        <end position="66"/>
    </location>
</feature>
<dbReference type="Pfam" id="PF01470">
    <property type="entry name" value="Peptidase_C15"/>
    <property type="match status" value="1"/>
</dbReference>
<gene>
    <name evidence="6" type="ORF">BCR35DRAFT_356471</name>
</gene>
<dbReference type="SUPFAM" id="SSF53182">
    <property type="entry name" value="Pyrrolidone carboxyl peptidase (pyroglutamate aminopeptidase)"/>
    <property type="match status" value="1"/>
</dbReference>
<comment type="similarity">
    <text evidence="1">Belongs to the peptidase C15 family.</text>
</comment>
<evidence type="ECO:0000313" key="6">
    <source>
        <dbReference type="EMBL" id="ORY40562.1"/>
    </source>
</evidence>
<accession>A0A1Y2C0K9</accession>
<reference evidence="6 7" key="1">
    <citation type="submission" date="2016-07" db="EMBL/GenBank/DDBJ databases">
        <title>Pervasive Adenine N6-methylation of Active Genes in Fungi.</title>
        <authorList>
            <consortium name="DOE Joint Genome Institute"/>
            <person name="Mondo S.J."/>
            <person name="Dannebaum R.O."/>
            <person name="Kuo R.C."/>
            <person name="Labutti K."/>
            <person name="Haridas S."/>
            <person name="Kuo A."/>
            <person name="Salamov A."/>
            <person name="Ahrendt S.R."/>
            <person name="Lipzen A."/>
            <person name="Sullivan W."/>
            <person name="Andreopoulos W.B."/>
            <person name="Clum A."/>
            <person name="Lindquist E."/>
            <person name="Daum C."/>
            <person name="Ramamoorthy G.K."/>
            <person name="Gryganskyi A."/>
            <person name="Culley D."/>
            <person name="Magnuson J.K."/>
            <person name="James T.Y."/>
            <person name="O'Malley M.A."/>
            <person name="Stajich J.E."/>
            <person name="Spatafora J.W."/>
            <person name="Visel A."/>
            <person name="Grigoriev I.V."/>
        </authorList>
    </citation>
    <scope>NUCLEOTIDE SEQUENCE [LARGE SCALE GENOMIC DNA]</scope>
    <source>
        <strain evidence="6 7">62-1032</strain>
    </source>
</reference>
<dbReference type="InterPro" id="IPR016125">
    <property type="entry name" value="Peptidase_C15-like"/>
</dbReference>
<dbReference type="AlphaFoldDB" id="A0A1Y2C0K9"/>
<evidence type="ECO:0000256" key="2">
    <source>
        <dbReference type="ARBA" id="ARBA00022670"/>
    </source>
</evidence>
<protein>
    <recommendedName>
        <fullName evidence="8">Peptidase C15, pyroglutamyl peptidase I-like protein</fullName>
    </recommendedName>
</protein>
<name>A0A1Y2C0K9_9BASI</name>
<keyword evidence="4" id="KW-0788">Thiol protease</keyword>
<dbReference type="PANTHER" id="PTHR23402">
    <property type="entry name" value="PROTEASE FAMILY C15 PYROGLUTAMYL-PEPTIDASE I-RELATED"/>
    <property type="match status" value="1"/>
</dbReference>
<dbReference type="GO" id="GO:0008234">
    <property type="term" value="F:cysteine-type peptidase activity"/>
    <property type="evidence" value="ECO:0007669"/>
    <property type="project" value="UniProtKB-KW"/>
</dbReference>
<keyword evidence="3" id="KW-0378">Hydrolase</keyword>
<evidence type="ECO:0000256" key="1">
    <source>
        <dbReference type="ARBA" id="ARBA00006641"/>
    </source>
</evidence>
<dbReference type="InterPro" id="IPR036440">
    <property type="entry name" value="Peptidase_C15-like_sf"/>
</dbReference>
<evidence type="ECO:0000256" key="5">
    <source>
        <dbReference type="SAM" id="MobiDB-lite"/>
    </source>
</evidence>
<evidence type="ECO:0000256" key="3">
    <source>
        <dbReference type="ARBA" id="ARBA00022801"/>
    </source>
</evidence>
<evidence type="ECO:0000313" key="7">
    <source>
        <dbReference type="Proteomes" id="UP000193467"/>
    </source>
</evidence>
<dbReference type="GO" id="GO:0006508">
    <property type="term" value="P:proteolysis"/>
    <property type="evidence" value="ECO:0007669"/>
    <property type="project" value="UniProtKB-KW"/>
</dbReference>
<feature type="compositionally biased region" description="Pro residues" evidence="5">
    <location>
        <begin position="56"/>
        <end position="65"/>
    </location>
</feature>
<dbReference type="PANTHER" id="PTHR23402:SF1">
    <property type="entry name" value="PYROGLUTAMYL-PEPTIDASE I"/>
    <property type="match status" value="1"/>
</dbReference>
<evidence type="ECO:0008006" key="8">
    <source>
        <dbReference type="Google" id="ProtNLM"/>
    </source>
</evidence>
<dbReference type="EMBL" id="MCGR01000141">
    <property type="protein sequence ID" value="ORY40562.1"/>
    <property type="molecule type" value="Genomic_DNA"/>
</dbReference>
<dbReference type="Proteomes" id="UP000193467">
    <property type="component" value="Unassembled WGS sequence"/>
</dbReference>
<dbReference type="OrthoDB" id="407146at2759"/>
<keyword evidence="2" id="KW-0645">Protease</keyword>
<sequence>MAPTPHERPFRVHLTGFGPFRQYSENPSWLAVRQLEGITMKEAPPPLAALETPSEPQSPSPPAPLQPTIALSTSLIPVNYTDALELVPPLHDQDEPYDLIIHVGVGAPGGVVLERRARRWGYDKEGADGKLAESDGKRRGFVGEEWNVGEELQTRISREKVVEWVRRKGVEHLALSSDAGLYLCEFTFFCSLATAQRKASAKASAHPTPVQFIHVPPLKEPYNVEQLTSALKLLVWAIVNEGGLSDLLEQAT</sequence>
<dbReference type="Gene3D" id="3.40.630.20">
    <property type="entry name" value="Peptidase C15, pyroglutamyl peptidase I-like"/>
    <property type="match status" value="1"/>
</dbReference>
<comment type="caution">
    <text evidence="6">The sequence shown here is derived from an EMBL/GenBank/DDBJ whole genome shotgun (WGS) entry which is preliminary data.</text>
</comment>
<dbReference type="InParanoid" id="A0A1Y2C0K9"/>
<evidence type="ECO:0000256" key="4">
    <source>
        <dbReference type="ARBA" id="ARBA00022807"/>
    </source>
</evidence>
<keyword evidence="7" id="KW-1185">Reference proteome</keyword>
<organism evidence="6 7">
    <name type="scientific">Leucosporidium creatinivorum</name>
    <dbReference type="NCBI Taxonomy" id="106004"/>
    <lineage>
        <taxon>Eukaryota</taxon>
        <taxon>Fungi</taxon>
        <taxon>Dikarya</taxon>
        <taxon>Basidiomycota</taxon>
        <taxon>Pucciniomycotina</taxon>
        <taxon>Microbotryomycetes</taxon>
        <taxon>Leucosporidiales</taxon>
        <taxon>Leucosporidium</taxon>
    </lineage>
</organism>
<proteinExistence type="inferred from homology"/>